<reference evidence="1 2" key="1">
    <citation type="submission" date="2015-01" db="EMBL/GenBank/DDBJ databases">
        <title>Deinococcus puniceus/DY1/ whole genome sequencing.</title>
        <authorList>
            <person name="Kim M.K."/>
            <person name="Srinivasan S."/>
            <person name="Lee J.-J."/>
        </authorList>
    </citation>
    <scope>NUCLEOTIDE SEQUENCE [LARGE SCALE GENOMIC DNA]</scope>
    <source>
        <strain evidence="1 2">DY1</strain>
    </source>
</reference>
<dbReference type="STRING" id="1182568.SU48_05370"/>
<dbReference type="Gene3D" id="2.60.40.1120">
    <property type="entry name" value="Carboxypeptidase-like, regulatory domain"/>
    <property type="match status" value="1"/>
</dbReference>
<dbReference type="Proteomes" id="UP000077363">
    <property type="component" value="Chromosome"/>
</dbReference>
<sequence length="536" mass="55821">MALSSALLLAACTPSPDGLTPPNGTTPPSSNIVGTGSTRVLGYVVSSNSGAVVAGSTVTVTDSGGTTVGTASTDDKGTFVLSVAPGTYSLSFAKPGYAASRVVNYPVLGAGQQLNVVQKMAFSSTYKAVAPELGAAALEGETRVALSNDPAKAYTFSASKGVTLGLTVTAGDAGLSPEIVYANVGLENTPGAGYFGSRALGENDPKNTVMEAKLAVTGNALRGIRGPTYLNLVAYDYNSNRVNSYIPVNITDDQPVTTPLGAFLDTRAMAYTVAQKLGYNSGVRPTAAPTEESQMWAELKFNYQAGLQGDVLGFRVFGSADNTAFRLVRTVAAADGFANGVRISDPALVAGQKMYYYVQAYTSTQSINSPVVDITPLDSFKLTDLTPGNRSGGVSLTPTLSWTVDKKVGDYRKFYALVNDYPSLGAYCFWGDALCGDTREASNNVYTDDGKSPALTMTGNTYSVLFNENGKALLPKLEAFHSYSFDVSAAAFSADGRAVSIAQDYYNIFSPNGGCNFGGPVCEGLISTFTTGNGSN</sequence>
<gene>
    <name evidence="1" type="ORF">SU48_05370</name>
</gene>
<dbReference type="AlphaFoldDB" id="A0A172T8F7"/>
<dbReference type="Pfam" id="PF13620">
    <property type="entry name" value="CarboxypepD_reg"/>
    <property type="match status" value="1"/>
</dbReference>
<dbReference type="EMBL" id="CP011387">
    <property type="protein sequence ID" value="ANE43290.1"/>
    <property type="molecule type" value="Genomic_DNA"/>
</dbReference>
<accession>A0A172T8F7</accession>
<dbReference type="SUPFAM" id="SSF49478">
    <property type="entry name" value="Cna protein B-type domain"/>
    <property type="match status" value="1"/>
</dbReference>
<evidence type="ECO:0008006" key="3">
    <source>
        <dbReference type="Google" id="ProtNLM"/>
    </source>
</evidence>
<protein>
    <recommendedName>
        <fullName evidence="3">Carboxypeptidase regulatory-like domain-containing protein</fullName>
    </recommendedName>
</protein>
<organism evidence="1 2">
    <name type="scientific">Deinococcus puniceus</name>
    <dbReference type="NCBI Taxonomy" id="1182568"/>
    <lineage>
        <taxon>Bacteria</taxon>
        <taxon>Thermotogati</taxon>
        <taxon>Deinococcota</taxon>
        <taxon>Deinococci</taxon>
        <taxon>Deinococcales</taxon>
        <taxon>Deinococcaceae</taxon>
        <taxon>Deinococcus</taxon>
    </lineage>
</organism>
<dbReference type="PATRIC" id="fig|1182568.3.peg.1114"/>
<name>A0A172T8F7_9DEIO</name>
<evidence type="ECO:0000313" key="2">
    <source>
        <dbReference type="Proteomes" id="UP000077363"/>
    </source>
</evidence>
<keyword evidence="2" id="KW-1185">Reference proteome</keyword>
<proteinExistence type="predicted"/>
<dbReference type="KEGG" id="dpu:SU48_05370"/>
<evidence type="ECO:0000313" key="1">
    <source>
        <dbReference type="EMBL" id="ANE43290.1"/>
    </source>
</evidence>